<reference evidence="3 4" key="1">
    <citation type="submission" date="2016-10" db="EMBL/GenBank/DDBJ databases">
        <title>Evaluation of Human, Animal and Environmental Mycobacterium chelonae Isolates by Core Genome Phylogenomic Analysis, Targeted Gene Comparison, and Anti-microbial Susceptibility Patterns: A Tale of Mistaken Identities.</title>
        <authorList>
            <person name="Fogelson S.B."/>
            <person name="Camus A.C."/>
            <person name="Lorenz W."/>
            <person name="Vasireddy R."/>
            <person name="Vasireddy S."/>
            <person name="Smith T."/>
            <person name="Brown-Elliott B.A."/>
            <person name="Wallace R.J.Jr."/>
            <person name="Hasan N.A."/>
            <person name="Reischl U."/>
            <person name="Sanchez S."/>
        </authorList>
    </citation>
    <scope>NUCLEOTIDE SEQUENCE [LARGE SCALE GENOMIC DNA]</scope>
    <source>
        <strain evidence="3 4">42895</strain>
    </source>
</reference>
<feature type="region of interest" description="Disordered" evidence="1">
    <location>
        <begin position="111"/>
        <end position="138"/>
    </location>
</feature>
<gene>
    <name evidence="3" type="ORF">BKG62_19990</name>
</gene>
<dbReference type="EMBL" id="MLHW01000017">
    <property type="protein sequence ID" value="OHT48634.1"/>
    <property type="molecule type" value="Genomic_DNA"/>
</dbReference>
<evidence type="ECO:0000256" key="1">
    <source>
        <dbReference type="SAM" id="MobiDB-lite"/>
    </source>
</evidence>
<dbReference type="AlphaFoldDB" id="A0AB73LEV4"/>
<keyword evidence="2" id="KW-1133">Transmembrane helix</keyword>
<dbReference type="RefSeq" id="WP_017555450.1">
    <property type="nucleotide sequence ID" value="NZ_JACBGO010000003.1"/>
</dbReference>
<proteinExistence type="predicted"/>
<protein>
    <submittedName>
        <fullName evidence="3">MFS transporter</fullName>
    </submittedName>
</protein>
<feature type="compositionally biased region" description="Polar residues" evidence="1">
    <location>
        <begin position="124"/>
        <end position="138"/>
    </location>
</feature>
<name>A0AB73LEV4_MYCCH</name>
<keyword evidence="2" id="KW-0472">Membrane</keyword>
<sequence>MEKHGVAAAVNDASREIGAAVGVAIAGSVLAAGYADRIEPALATVAPPAREPISDSLAAALQVAQHAGPSAEHVADIARAAFVHGNSHAALALSAITAVSALILGIWAPGRPPATTRRRPNTADDVTQCDSSTEQSTR</sequence>
<evidence type="ECO:0000313" key="4">
    <source>
        <dbReference type="Proteomes" id="UP000180113"/>
    </source>
</evidence>
<keyword evidence="2" id="KW-0812">Transmembrane</keyword>
<feature type="transmembrane region" description="Helical" evidence="2">
    <location>
        <begin position="89"/>
        <end position="109"/>
    </location>
</feature>
<accession>A0AB73LEV4</accession>
<evidence type="ECO:0000313" key="3">
    <source>
        <dbReference type="EMBL" id="OHT48634.1"/>
    </source>
</evidence>
<organism evidence="3 4">
    <name type="scientific">Mycobacteroides chelonae</name>
    <name type="common">Mycobacterium chelonae</name>
    <dbReference type="NCBI Taxonomy" id="1774"/>
    <lineage>
        <taxon>Bacteria</taxon>
        <taxon>Bacillati</taxon>
        <taxon>Actinomycetota</taxon>
        <taxon>Actinomycetes</taxon>
        <taxon>Mycobacteriales</taxon>
        <taxon>Mycobacteriaceae</taxon>
        <taxon>Mycobacteroides</taxon>
    </lineage>
</organism>
<evidence type="ECO:0000256" key="2">
    <source>
        <dbReference type="SAM" id="Phobius"/>
    </source>
</evidence>
<comment type="caution">
    <text evidence="3">The sequence shown here is derived from an EMBL/GenBank/DDBJ whole genome shotgun (WGS) entry which is preliminary data.</text>
</comment>
<dbReference type="Proteomes" id="UP000180113">
    <property type="component" value="Unassembled WGS sequence"/>
</dbReference>